<dbReference type="EMBL" id="JACHIF010000002">
    <property type="protein sequence ID" value="MBB5037292.1"/>
    <property type="molecule type" value="Genomic_DNA"/>
</dbReference>
<proteinExistence type="predicted"/>
<dbReference type="InterPro" id="IPR050464">
    <property type="entry name" value="Zeta_carotene_desat/Oxidored"/>
</dbReference>
<comment type="caution">
    <text evidence="1">The sequence shown here is derived from an EMBL/GenBank/DDBJ whole genome shotgun (WGS) entry which is preliminary data.</text>
</comment>
<reference evidence="1 2" key="1">
    <citation type="submission" date="2020-08" db="EMBL/GenBank/DDBJ databases">
        <title>Genomic Encyclopedia of Type Strains, Phase IV (KMG-IV): sequencing the most valuable type-strain genomes for metagenomic binning, comparative biology and taxonomic classification.</title>
        <authorList>
            <person name="Goeker M."/>
        </authorList>
    </citation>
    <scope>NUCLEOTIDE SEQUENCE [LARGE SCALE GENOMIC DNA]</scope>
    <source>
        <strain evidence="1 2">DSM 12251</strain>
    </source>
</reference>
<dbReference type="InterPro" id="IPR006311">
    <property type="entry name" value="TAT_signal"/>
</dbReference>
<keyword evidence="2" id="KW-1185">Reference proteome</keyword>
<dbReference type="Proteomes" id="UP000534294">
    <property type="component" value="Unassembled WGS sequence"/>
</dbReference>
<dbReference type="PANTHER" id="PTHR42923:SF39">
    <property type="entry name" value="AMINO OXIDASE"/>
    <property type="match status" value="1"/>
</dbReference>
<accession>A0A7W8DPG3</accession>
<organism evidence="1 2">
    <name type="scientific">Prosthecobacter dejongeii</name>
    <dbReference type="NCBI Taxonomy" id="48465"/>
    <lineage>
        <taxon>Bacteria</taxon>
        <taxon>Pseudomonadati</taxon>
        <taxon>Verrucomicrobiota</taxon>
        <taxon>Verrucomicrobiia</taxon>
        <taxon>Verrucomicrobiales</taxon>
        <taxon>Verrucomicrobiaceae</taxon>
        <taxon>Prosthecobacter</taxon>
    </lineage>
</organism>
<evidence type="ECO:0000313" key="1">
    <source>
        <dbReference type="EMBL" id="MBB5037292.1"/>
    </source>
</evidence>
<name>A0A7W8DPG3_9BACT</name>
<protein>
    <submittedName>
        <fullName evidence="1">Phytoene dehydrogenase-like protein</fullName>
    </submittedName>
</protein>
<dbReference type="Pfam" id="PF13450">
    <property type="entry name" value="NAD_binding_8"/>
    <property type="match status" value="1"/>
</dbReference>
<dbReference type="PANTHER" id="PTHR42923">
    <property type="entry name" value="PROTOPORPHYRINOGEN OXIDASE"/>
    <property type="match status" value="1"/>
</dbReference>
<dbReference type="SUPFAM" id="SSF51905">
    <property type="entry name" value="FAD/NAD(P)-binding domain"/>
    <property type="match status" value="1"/>
</dbReference>
<dbReference type="Gene3D" id="3.50.50.60">
    <property type="entry name" value="FAD/NAD(P)-binding domain"/>
    <property type="match status" value="1"/>
</dbReference>
<dbReference type="PROSITE" id="PS51257">
    <property type="entry name" value="PROKAR_LIPOPROTEIN"/>
    <property type="match status" value="1"/>
</dbReference>
<dbReference type="InterPro" id="IPR036188">
    <property type="entry name" value="FAD/NAD-bd_sf"/>
</dbReference>
<dbReference type="AlphaFoldDB" id="A0A7W8DPG3"/>
<dbReference type="PROSITE" id="PS51318">
    <property type="entry name" value="TAT"/>
    <property type="match status" value="1"/>
</dbReference>
<evidence type="ECO:0000313" key="2">
    <source>
        <dbReference type="Proteomes" id="UP000534294"/>
    </source>
</evidence>
<dbReference type="RefSeq" id="WP_184207041.1">
    <property type="nucleotide sequence ID" value="NZ_JACHIF010000002.1"/>
</dbReference>
<gene>
    <name evidence="1" type="ORF">HNQ64_001534</name>
</gene>
<dbReference type="GO" id="GO:0016491">
    <property type="term" value="F:oxidoreductase activity"/>
    <property type="evidence" value="ECO:0007669"/>
    <property type="project" value="TreeGrafter"/>
</dbReference>
<sequence length="520" mass="57372">MNRRRFLQASVAAPALLTGSCAPRQTMPGSIVGAAASIGHRLRDLKGIPTPTRTVKTDIVIAGAGIAGLAAAHQLQKQGLEAFVVLDLEAHAGGNSASGSNSVSGYPWGAHYVPLPGRDCHEVLAFFEELGLILGHDAAGRPIYDELALCHAPHERLFIHGQWENGLQPVTGLTQREREEFAAFDAAIQQWQAKHSFTLPLDRSPRDPDLLALDLLTMDAWMSQQGWTTKPLRWYVDYACRDDFGGTLQQVSAWAGIHYFASRSGEAANATRSTVLTWPEGNGYLVKQLVKPLRERLHTGSIVLHMQPERDRVLTDILQSHTGEVIRYESRAALCAMPRFIAQRIVPGLKPLALNYAPWVVTNLTLDELPPSPGVLPAWDSVIYQGPTLGYINATHQNLTAVPQATVITHYEALCDQPPAQARQWMQQQSHAQWSQRALSSLQAAHPDLTHHVQQTDVWLWGHGMIRPDPGFIWGPERAQMLLQAPPLFYAHSDMSGMSLFEEAYTRGILTGQAIQQWLG</sequence>